<comment type="caution">
    <text evidence="3">The sequence shown here is derived from an EMBL/GenBank/DDBJ whole genome shotgun (WGS) entry which is preliminary data.</text>
</comment>
<feature type="transmembrane region" description="Helical" evidence="1">
    <location>
        <begin position="100"/>
        <end position="117"/>
    </location>
</feature>
<evidence type="ECO:0000313" key="4">
    <source>
        <dbReference type="Proteomes" id="UP001517367"/>
    </source>
</evidence>
<keyword evidence="1" id="KW-1133">Transmembrane helix</keyword>
<keyword evidence="3" id="KW-0012">Acyltransferase</keyword>
<feature type="transmembrane region" description="Helical" evidence="1">
    <location>
        <begin position="29"/>
        <end position="47"/>
    </location>
</feature>
<dbReference type="Pfam" id="PF01757">
    <property type="entry name" value="Acyl_transf_3"/>
    <property type="match status" value="1"/>
</dbReference>
<sequence>MLILETYSKTNMSATSSSYSLTSKAHFEILDGLRGIAALGIVVFHFIEMYTPHPDDLIAHAYLAVDFFFCLSGFVVAYAYDDRLPQMGLKTFFKQRLIRLHPLVILGTLLGLLGFIFDPFGNHWEAYSGLKIALLVGASVLMIPYPIIAERAFNNFGLNAPAWTLFWEYVANIVYALVLHRLKRIWLLLLTVVAAAGLFYVAKAVGNVGGGWAGSNFWHGGVRVAFSFLAGMCIFRYQFIIKNRLGFPLIALLLGLAFFVPFRDNWNWLVEPLIIVLYFPLLVALGAGAALNPAHQSICRFSGQISYPLYITHYFVLWAFGNYYAQVQPNHQTLAWVIPSLITGQIIIAYLAMKFYDLPIRKWLSR</sequence>
<dbReference type="Proteomes" id="UP001517367">
    <property type="component" value="Unassembled WGS sequence"/>
</dbReference>
<feature type="transmembrane region" description="Helical" evidence="1">
    <location>
        <begin position="59"/>
        <end position="80"/>
    </location>
</feature>
<feature type="transmembrane region" description="Helical" evidence="1">
    <location>
        <begin position="217"/>
        <end position="237"/>
    </location>
</feature>
<evidence type="ECO:0000256" key="1">
    <source>
        <dbReference type="SAM" id="Phobius"/>
    </source>
</evidence>
<dbReference type="EMBL" id="SRMP02000004">
    <property type="protein sequence ID" value="MFN0290695.1"/>
    <property type="molecule type" value="Genomic_DNA"/>
</dbReference>
<keyword evidence="1" id="KW-0812">Transmembrane</keyword>
<feature type="transmembrane region" description="Helical" evidence="1">
    <location>
        <begin position="185"/>
        <end position="205"/>
    </location>
</feature>
<feature type="domain" description="Acyltransferase 3" evidence="2">
    <location>
        <begin position="30"/>
        <end position="352"/>
    </location>
</feature>
<dbReference type="InterPro" id="IPR050879">
    <property type="entry name" value="Acyltransferase_3"/>
</dbReference>
<dbReference type="EC" id="2.3.-.-" evidence="3"/>
<feature type="transmembrane region" description="Helical" evidence="1">
    <location>
        <begin position="244"/>
        <end position="262"/>
    </location>
</feature>
<evidence type="ECO:0000313" key="3">
    <source>
        <dbReference type="EMBL" id="MFN0290695.1"/>
    </source>
</evidence>
<reference evidence="3 4" key="1">
    <citation type="submission" date="2024-12" db="EMBL/GenBank/DDBJ databases">
        <authorList>
            <person name="Hu S."/>
        </authorList>
    </citation>
    <scope>NUCLEOTIDE SEQUENCE [LARGE SCALE GENOMIC DNA]</scope>
    <source>
        <strain evidence="3 4">P-25</strain>
    </source>
</reference>
<keyword evidence="1" id="KW-0472">Membrane</keyword>
<dbReference type="RefSeq" id="WP_246073637.1">
    <property type="nucleotide sequence ID" value="NZ_SRMP02000004.1"/>
</dbReference>
<dbReference type="PANTHER" id="PTHR23028">
    <property type="entry name" value="ACETYLTRANSFERASE"/>
    <property type="match status" value="1"/>
</dbReference>
<evidence type="ECO:0000259" key="2">
    <source>
        <dbReference type="Pfam" id="PF01757"/>
    </source>
</evidence>
<dbReference type="GO" id="GO:0016746">
    <property type="term" value="F:acyltransferase activity"/>
    <property type="evidence" value="ECO:0007669"/>
    <property type="project" value="UniProtKB-KW"/>
</dbReference>
<organism evidence="3 4">
    <name type="scientific">Pedobacter helvus</name>
    <dbReference type="NCBI Taxonomy" id="2563444"/>
    <lineage>
        <taxon>Bacteria</taxon>
        <taxon>Pseudomonadati</taxon>
        <taxon>Bacteroidota</taxon>
        <taxon>Sphingobacteriia</taxon>
        <taxon>Sphingobacteriales</taxon>
        <taxon>Sphingobacteriaceae</taxon>
        <taxon>Pedobacter</taxon>
    </lineage>
</organism>
<keyword evidence="3" id="KW-0808">Transferase</keyword>
<gene>
    <name evidence="3" type="ORF">E5L68_004800</name>
</gene>
<feature type="transmembrane region" description="Helical" evidence="1">
    <location>
        <begin position="274"/>
        <end position="293"/>
    </location>
</feature>
<dbReference type="PANTHER" id="PTHR23028:SF134">
    <property type="entry name" value="PUTATIVE (AFU_ORTHOLOGUE AFUA_4G08520)-RELATED"/>
    <property type="match status" value="1"/>
</dbReference>
<accession>A0ABW9JFK2</accession>
<protein>
    <submittedName>
        <fullName evidence="3">Acyltransferase family protein</fullName>
        <ecNumber evidence="3">2.3.-.-</ecNumber>
    </submittedName>
</protein>
<feature type="transmembrane region" description="Helical" evidence="1">
    <location>
        <begin position="129"/>
        <end position="148"/>
    </location>
</feature>
<feature type="transmembrane region" description="Helical" evidence="1">
    <location>
        <begin position="336"/>
        <end position="356"/>
    </location>
</feature>
<keyword evidence="4" id="KW-1185">Reference proteome</keyword>
<feature type="transmembrane region" description="Helical" evidence="1">
    <location>
        <begin position="305"/>
        <end position="324"/>
    </location>
</feature>
<proteinExistence type="predicted"/>
<name>A0ABW9JFK2_9SPHI</name>
<dbReference type="InterPro" id="IPR002656">
    <property type="entry name" value="Acyl_transf_3_dom"/>
</dbReference>